<reference evidence="2 3" key="1">
    <citation type="submission" date="2015-09" db="EMBL/GenBank/DDBJ databases">
        <authorList>
            <person name="Jackson K.R."/>
            <person name="Lunt B.L."/>
            <person name="Fisher J.N.B."/>
            <person name="Gardner A.V."/>
            <person name="Bailey M.E."/>
            <person name="Deus L.M."/>
            <person name="Earl A.S."/>
            <person name="Gibby P.D."/>
            <person name="Hartmann K.A."/>
            <person name="Liu J.E."/>
            <person name="Manci A.M."/>
            <person name="Nielsen D.A."/>
            <person name="Solomon M.B."/>
            <person name="Breakwell D.P."/>
            <person name="Burnett S.H."/>
            <person name="Grose J.H."/>
        </authorList>
    </citation>
    <scope>NUCLEOTIDE SEQUENCE [LARGE SCALE GENOMIC DNA]</scope>
    <source>
        <strain evidence="2 3">16</strain>
    </source>
</reference>
<feature type="compositionally biased region" description="Gly residues" evidence="1">
    <location>
        <begin position="43"/>
        <end position="56"/>
    </location>
</feature>
<dbReference type="AlphaFoldDB" id="A0A0P6VFN4"/>
<feature type="region of interest" description="Disordered" evidence="1">
    <location>
        <begin position="43"/>
        <end position="70"/>
    </location>
</feature>
<proteinExistence type="predicted"/>
<dbReference type="Proteomes" id="UP000048984">
    <property type="component" value="Unassembled WGS sequence"/>
</dbReference>
<organism evidence="2 3">
    <name type="scientific">Prosthecodimorpha hirschii</name>
    <dbReference type="NCBI Taxonomy" id="665126"/>
    <lineage>
        <taxon>Bacteria</taxon>
        <taxon>Pseudomonadati</taxon>
        <taxon>Pseudomonadota</taxon>
        <taxon>Alphaproteobacteria</taxon>
        <taxon>Hyphomicrobiales</taxon>
        <taxon>Ancalomicrobiaceae</taxon>
        <taxon>Prosthecodimorpha</taxon>
    </lineage>
</organism>
<dbReference type="STRING" id="665126.ABB55_00300"/>
<reference evidence="2 3" key="2">
    <citation type="submission" date="2015-10" db="EMBL/GenBank/DDBJ databases">
        <title>Draft Genome Sequence of Prosthecomicrobium hirschii ATCC 27832.</title>
        <authorList>
            <person name="Daniel J."/>
            <person name="Givan S.A."/>
            <person name="Brun Y.V."/>
            <person name="Brown P.J."/>
        </authorList>
    </citation>
    <scope>NUCLEOTIDE SEQUENCE [LARGE SCALE GENOMIC DNA]</scope>
    <source>
        <strain evidence="2 3">16</strain>
    </source>
</reference>
<protein>
    <submittedName>
        <fullName evidence="2">Uncharacterized protein</fullName>
    </submittedName>
</protein>
<keyword evidence="3" id="KW-1185">Reference proteome</keyword>
<gene>
    <name evidence="2" type="ORF">ABB55_00300</name>
</gene>
<accession>A0A0P6VFN4</accession>
<sequence>MTRFEGADCRQLRRQGLEMMGARSERSLPAYLGTMIAPSVLRGGPGDGLGGRGVGARGAAADGADTQTRPVSALRLRPRPVGPNSLVLRLTIGIQSFGIAGEGARPGKPRAVETGPCR</sequence>
<feature type="region of interest" description="Disordered" evidence="1">
    <location>
        <begin position="99"/>
        <end position="118"/>
    </location>
</feature>
<evidence type="ECO:0000256" key="1">
    <source>
        <dbReference type="SAM" id="MobiDB-lite"/>
    </source>
</evidence>
<evidence type="ECO:0000313" key="2">
    <source>
        <dbReference type="EMBL" id="KPL50860.1"/>
    </source>
</evidence>
<comment type="caution">
    <text evidence="2">The sequence shown here is derived from an EMBL/GenBank/DDBJ whole genome shotgun (WGS) entry which is preliminary data.</text>
</comment>
<name>A0A0P6VFN4_9HYPH</name>
<evidence type="ECO:0000313" key="3">
    <source>
        <dbReference type="Proteomes" id="UP000048984"/>
    </source>
</evidence>
<dbReference type="EMBL" id="LJYW01000001">
    <property type="protein sequence ID" value="KPL50860.1"/>
    <property type="molecule type" value="Genomic_DNA"/>
</dbReference>